<evidence type="ECO:0000313" key="1">
    <source>
        <dbReference type="EMBL" id="SKD02860.1"/>
    </source>
</evidence>
<dbReference type="Proteomes" id="UP000190166">
    <property type="component" value="Unassembled WGS sequence"/>
</dbReference>
<protein>
    <recommendedName>
        <fullName evidence="3">Nucleotide-diphospho-sugar transferase</fullName>
    </recommendedName>
</protein>
<reference evidence="1 2" key="1">
    <citation type="submission" date="2017-02" db="EMBL/GenBank/DDBJ databases">
        <authorList>
            <person name="Peterson S.W."/>
        </authorList>
    </citation>
    <scope>NUCLEOTIDE SEQUENCE [LARGE SCALE GENOMIC DNA]</scope>
    <source>
        <strain evidence="1 2">DSM 18108</strain>
    </source>
</reference>
<evidence type="ECO:0000313" key="2">
    <source>
        <dbReference type="Proteomes" id="UP000190166"/>
    </source>
</evidence>
<sequence length="293" mass="34178">MPKTDDKIVHMLNDIYIYENRDLIYLKLYERKARRLSLNLTVIGPDQLKGNTRYEQFLSLYEHYSVNSVEFEVSCFARYFAIAEAHKNEDTFILSDSDIYLVNNLQHIREDTSLQGVFIGSEGFYGEGSEHQISPHFSFWNKALINSFTDYLLEVYKRNKQDHFLARHYKIQQEKIGRTAISDMTLLYMWVKEKGIPYLNSNAVGSSLGIDHNISSVYSENGVYQSFCNRKAIKLKGEAVYCKATDGKAQAMSVLHFQGEYKQVLKYFYQGRLARFYWFTISRALKRSLKSGK</sequence>
<organism evidence="1 2">
    <name type="scientific">Chitinophaga ginsengisegetis</name>
    <dbReference type="NCBI Taxonomy" id="393003"/>
    <lineage>
        <taxon>Bacteria</taxon>
        <taxon>Pseudomonadati</taxon>
        <taxon>Bacteroidota</taxon>
        <taxon>Chitinophagia</taxon>
        <taxon>Chitinophagales</taxon>
        <taxon>Chitinophagaceae</taxon>
        <taxon>Chitinophaga</taxon>
    </lineage>
</organism>
<dbReference type="RefSeq" id="WP_079469826.1">
    <property type="nucleotide sequence ID" value="NZ_FUZZ01000001.1"/>
</dbReference>
<keyword evidence="2" id="KW-1185">Reference proteome</keyword>
<evidence type="ECO:0008006" key="3">
    <source>
        <dbReference type="Google" id="ProtNLM"/>
    </source>
</evidence>
<proteinExistence type="predicted"/>
<dbReference type="EMBL" id="FUZZ01000001">
    <property type="protein sequence ID" value="SKD02860.1"/>
    <property type="molecule type" value="Genomic_DNA"/>
</dbReference>
<name>A0A1T5NQR4_9BACT</name>
<gene>
    <name evidence="1" type="ORF">SAMN05660461_2667</name>
</gene>
<accession>A0A1T5NQR4</accession>
<dbReference type="AlphaFoldDB" id="A0A1T5NQR4"/>